<dbReference type="EMBL" id="VSSQ01010815">
    <property type="protein sequence ID" value="MPM45285.1"/>
    <property type="molecule type" value="Genomic_DNA"/>
</dbReference>
<evidence type="ECO:0000313" key="1">
    <source>
        <dbReference type="EMBL" id="MPM45285.1"/>
    </source>
</evidence>
<comment type="caution">
    <text evidence="1">The sequence shown here is derived from an EMBL/GenBank/DDBJ whole genome shotgun (WGS) entry which is preliminary data.</text>
</comment>
<name>A0A644ZWH3_9ZZZZ</name>
<organism evidence="1">
    <name type="scientific">bioreactor metagenome</name>
    <dbReference type="NCBI Taxonomy" id="1076179"/>
    <lineage>
        <taxon>unclassified sequences</taxon>
        <taxon>metagenomes</taxon>
        <taxon>ecological metagenomes</taxon>
    </lineage>
</organism>
<protein>
    <submittedName>
        <fullName evidence="1">Uncharacterized protein</fullName>
    </submittedName>
</protein>
<proteinExistence type="predicted"/>
<dbReference type="AlphaFoldDB" id="A0A644ZWH3"/>
<reference evidence="1" key="1">
    <citation type="submission" date="2019-08" db="EMBL/GenBank/DDBJ databases">
        <authorList>
            <person name="Kucharzyk K."/>
            <person name="Murdoch R.W."/>
            <person name="Higgins S."/>
            <person name="Loffler F."/>
        </authorList>
    </citation>
    <scope>NUCLEOTIDE SEQUENCE</scope>
</reference>
<sequence length="72" mass="7367">MSGDGSSGYCYFTGSCLVPAADPGAIFASCSGNITAGNMDDAAWQSVGVRRMTAADARTAVVRCPSRDNRTA</sequence>
<accession>A0A644ZWH3</accession>
<gene>
    <name evidence="1" type="ORF">SDC9_91971</name>
</gene>